<dbReference type="InterPro" id="IPR024344">
    <property type="entry name" value="MDMPI_metal-binding"/>
</dbReference>
<evidence type="ECO:0000313" key="2">
    <source>
        <dbReference type="EMBL" id="MBB4677941.1"/>
    </source>
</evidence>
<dbReference type="Proteomes" id="UP000533598">
    <property type="component" value="Unassembled WGS sequence"/>
</dbReference>
<sequence length="212" mass="22712">MPTTRSDFLATARVAARLLRHPALAGSWDKPSALPEFSVAGLAGHLAFQVTALPTILAGPIPPELPISLPEHYSRVAWVDADLDHELNVRIRDSGEEAAADGPAALADTVDAAIATLTETLPETPERTVRIQFWGPWSLTLEDMLLTRMMELTVHSDDLAVSLGVPTPDFPPAAVEAVVDLLSRLALRRHGAPAVLRALTRAERAPASITAF</sequence>
<dbReference type="Pfam" id="PF11716">
    <property type="entry name" value="MDMPI_N"/>
    <property type="match status" value="1"/>
</dbReference>
<reference evidence="2 3" key="1">
    <citation type="submission" date="2020-08" db="EMBL/GenBank/DDBJ databases">
        <title>Sequencing the genomes of 1000 actinobacteria strains.</title>
        <authorList>
            <person name="Klenk H.-P."/>
        </authorList>
    </citation>
    <scope>NUCLEOTIDE SEQUENCE [LARGE SCALE GENOMIC DNA]</scope>
    <source>
        <strain evidence="2 3">DSM 44230</strain>
    </source>
</reference>
<organism evidence="2 3">
    <name type="scientific">Crossiella cryophila</name>
    <dbReference type="NCBI Taxonomy" id="43355"/>
    <lineage>
        <taxon>Bacteria</taxon>
        <taxon>Bacillati</taxon>
        <taxon>Actinomycetota</taxon>
        <taxon>Actinomycetes</taxon>
        <taxon>Pseudonocardiales</taxon>
        <taxon>Pseudonocardiaceae</taxon>
        <taxon>Crossiella</taxon>
    </lineage>
</organism>
<dbReference type="AlphaFoldDB" id="A0A7W7CDK1"/>
<comment type="caution">
    <text evidence="2">The sequence shown here is derived from an EMBL/GenBank/DDBJ whole genome shotgun (WGS) entry which is preliminary data.</text>
</comment>
<accession>A0A7W7CDK1</accession>
<dbReference type="InterPro" id="IPR034660">
    <property type="entry name" value="DinB/YfiT-like"/>
</dbReference>
<evidence type="ECO:0000313" key="3">
    <source>
        <dbReference type="Proteomes" id="UP000533598"/>
    </source>
</evidence>
<evidence type="ECO:0000259" key="1">
    <source>
        <dbReference type="Pfam" id="PF11716"/>
    </source>
</evidence>
<dbReference type="SUPFAM" id="SSF109854">
    <property type="entry name" value="DinB/YfiT-like putative metalloenzymes"/>
    <property type="match status" value="1"/>
</dbReference>
<protein>
    <submittedName>
        <fullName evidence="2">Uncharacterized protein (TIGR03083 family)</fullName>
    </submittedName>
</protein>
<name>A0A7W7CDK1_9PSEU</name>
<gene>
    <name evidence="2" type="ORF">HNR67_004059</name>
</gene>
<proteinExistence type="predicted"/>
<dbReference type="Gene3D" id="1.20.120.450">
    <property type="entry name" value="dinb family like domain"/>
    <property type="match status" value="1"/>
</dbReference>
<dbReference type="GO" id="GO:0046872">
    <property type="term" value="F:metal ion binding"/>
    <property type="evidence" value="ECO:0007669"/>
    <property type="project" value="InterPro"/>
</dbReference>
<dbReference type="RefSeq" id="WP_185003824.1">
    <property type="nucleotide sequence ID" value="NZ_BAAAUI010000080.1"/>
</dbReference>
<keyword evidence="3" id="KW-1185">Reference proteome</keyword>
<dbReference type="EMBL" id="JACHMH010000001">
    <property type="protein sequence ID" value="MBB4677941.1"/>
    <property type="molecule type" value="Genomic_DNA"/>
</dbReference>
<feature type="domain" description="Mycothiol-dependent maleylpyruvate isomerase metal-binding" evidence="1">
    <location>
        <begin position="13"/>
        <end position="160"/>
    </location>
</feature>